<name>A0A4D7JMG5_9BACT</name>
<dbReference type="InterPro" id="IPR001734">
    <property type="entry name" value="Na/solute_symporter"/>
</dbReference>
<evidence type="ECO:0000256" key="1">
    <source>
        <dbReference type="ARBA" id="ARBA00000085"/>
    </source>
</evidence>
<comment type="similarity">
    <text evidence="4">Belongs to the sodium:solute symporter (SSF) (TC 2.A.21) family.</text>
</comment>
<dbReference type="Gene3D" id="1.10.287.130">
    <property type="match status" value="1"/>
</dbReference>
<dbReference type="RefSeq" id="WP_137091445.1">
    <property type="nucleotide sequence ID" value="NZ_CP028923.1"/>
</dbReference>
<dbReference type="GO" id="GO:0000155">
    <property type="term" value="F:phosphorelay sensor kinase activity"/>
    <property type="evidence" value="ECO:0007669"/>
    <property type="project" value="InterPro"/>
</dbReference>
<dbReference type="CDD" id="cd10322">
    <property type="entry name" value="SLC5sbd"/>
    <property type="match status" value="1"/>
</dbReference>
<feature type="transmembrane region" description="Helical" evidence="17">
    <location>
        <begin position="317"/>
        <end position="336"/>
    </location>
</feature>
<dbReference type="InterPro" id="IPR004358">
    <property type="entry name" value="Sig_transdc_His_kin-like_C"/>
</dbReference>
<proteinExistence type="inferred from homology"/>
<dbReference type="GO" id="GO:0022857">
    <property type="term" value="F:transmembrane transporter activity"/>
    <property type="evidence" value="ECO:0007669"/>
    <property type="project" value="InterPro"/>
</dbReference>
<keyword evidence="20" id="KW-1185">Reference proteome</keyword>
<keyword evidence="11 19" id="KW-0418">Kinase</keyword>
<dbReference type="InterPro" id="IPR036890">
    <property type="entry name" value="HATPase_C_sf"/>
</dbReference>
<organism evidence="19 20">
    <name type="scientific">Mangrovivirga cuniculi</name>
    <dbReference type="NCBI Taxonomy" id="2715131"/>
    <lineage>
        <taxon>Bacteria</taxon>
        <taxon>Pseudomonadati</taxon>
        <taxon>Bacteroidota</taxon>
        <taxon>Cytophagia</taxon>
        <taxon>Cytophagales</taxon>
        <taxon>Mangrovivirgaceae</taxon>
        <taxon>Mangrovivirga</taxon>
    </lineage>
</organism>
<dbReference type="InterPro" id="IPR003661">
    <property type="entry name" value="HisK_dim/P_dom"/>
</dbReference>
<dbReference type="EC" id="2.7.13.3" evidence="5"/>
<keyword evidence="6" id="KW-1003">Cell membrane</keyword>
<reference evidence="19 20" key="1">
    <citation type="submission" date="2018-04" db="EMBL/GenBank/DDBJ databases">
        <title>Complete genome uncultured novel isolate.</title>
        <authorList>
            <person name="Merlino G."/>
        </authorList>
    </citation>
    <scope>NUCLEOTIDE SEQUENCE [LARGE SCALE GENOMIC DNA]</scope>
    <source>
        <strain evidence="20">R1DC9</strain>
    </source>
</reference>
<dbReference type="PANTHER" id="PTHR43711:SF1">
    <property type="entry name" value="HISTIDINE KINASE 1"/>
    <property type="match status" value="1"/>
</dbReference>
<evidence type="ECO:0000256" key="10">
    <source>
        <dbReference type="ARBA" id="ARBA00022741"/>
    </source>
</evidence>
<dbReference type="FunFam" id="3.30.565.10:FF:000023">
    <property type="entry name" value="PAS domain-containing sensor histidine kinase"/>
    <property type="match status" value="1"/>
</dbReference>
<dbReference type="PANTHER" id="PTHR43711">
    <property type="entry name" value="TWO-COMPONENT HISTIDINE KINASE"/>
    <property type="match status" value="1"/>
</dbReference>
<keyword evidence="14" id="KW-0902">Two-component regulatory system</keyword>
<dbReference type="GO" id="GO:0005886">
    <property type="term" value="C:plasma membrane"/>
    <property type="evidence" value="ECO:0007669"/>
    <property type="project" value="UniProtKB-SubCell"/>
</dbReference>
<evidence type="ECO:0000259" key="18">
    <source>
        <dbReference type="PROSITE" id="PS50109"/>
    </source>
</evidence>
<evidence type="ECO:0000256" key="15">
    <source>
        <dbReference type="ARBA" id="ARBA00023136"/>
    </source>
</evidence>
<evidence type="ECO:0000256" key="3">
    <source>
        <dbReference type="ARBA" id="ARBA00004314"/>
    </source>
</evidence>
<dbReference type="OrthoDB" id="9764438at2"/>
<comment type="subcellular location">
    <subcellularLocation>
        <location evidence="2">Cell membrane</location>
    </subcellularLocation>
    <subcellularLocation>
        <location evidence="3">Membrane raft</location>
        <topology evidence="3">Multi-pass membrane protein</topology>
    </subcellularLocation>
</comment>
<dbReference type="KEGG" id="fpf:DCC35_14385"/>
<keyword evidence="12" id="KW-0067">ATP-binding</keyword>
<evidence type="ECO:0000256" key="17">
    <source>
        <dbReference type="SAM" id="Phobius"/>
    </source>
</evidence>
<dbReference type="Pfam" id="PF02518">
    <property type="entry name" value="HATPase_c"/>
    <property type="match status" value="1"/>
</dbReference>
<feature type="transmembrane region" description="Helical" evidence="17">
    <location>
        <begin position="412"/>
        <end position="436"/>
    </location>
</feature>
<keyword evidence="10" id="KW-0547">Nucleotide-binding</keyword>
<accession>A0A4D7JMG5</accession>
<evidence type="ECO:0000256" key="6">
    <source>
        <dbReference type="ARBA" id="ARBA00022475"/>
    </source>
</evidence>
<dbReference type="InterPro" id="IPR050736">
    <property type="entry name" value="Sensor_HK_Regulatory"/>
</dbReference>
<dbReference type="AlphaFoldDB" id="A0A4D7JMG5"/>
<evidence type="ECO:0000256" key="2">
    <source>
        <dbReference type="ARBA" id="ARBA00004236"/>
    </source>
</evidence>
<evidence type="ECO:0000256" key="5">
    <source>
        <dbReference type="ARBA" id="ARBA00012438"/>
    </source>
</evidence>
<dbReference type="Gene3D" id="1.20.1730.10">
    <property type="entry name" value="Sodium/glucose cotransporter"/>
    <property type="match status" value="1"/>
</dbReference>
<keyword evidence="16" id="KW-0175">Coiled coil</keyword>
<feature type="transmembrane region" description="Helical" evidence="17">
    <location>
        <begin position="498"/>
        <end position="520"/>
    </location>
</feature>
<feature type="transmembrane region" description="Helical" evidence="17">
    <location>
        <begin position="379"/>
        <end position="400"/>
    </location>
</feature>
<feature type="domain" description="Histidine kinase" evidence="18">
    <location>
        <begin position="683"/>
        <end position="899"/>
    </location>
</feature>
<dbReference type="Gene3D" id="3.30.565.10">
    <property type="entry name" value="Histidine kinase-like ATPase, C-terminal domain"/>
    <property type="match status" value="1"/>
</dbReference>
<feature type="transmembrane region" description="Helical" evidence="17">
    <location>
        <begin position="6"/>
        <end position="24"/>
    </location>
</feature>
<keyword evidence="15 17" id="KW-0472">Membrane</keyword>
<dbReference type="CDD" id="cd00082">
    <property type="entry name" value="HisKA"/>
    <property type="match status" value="1"/>
</dbReference>
<keyword evidence="13 17" id="KW-1133">Transmembrane helix</keyword>
<keyword evidence="8" id="KW-0808">Transferase</keyword>
<evidence type="ECO:0000256" key="7">
    <source>
        <dbReference type="ARBA" id="ARBA00022553"/>
    </source>
</evidence>
<feature type="transmembrane region" description="Helical" evidence="17">
    <location>
        <begin position="342"/>
        <end position="367"/>
    </location>
</feature>
<dbReference type="SUPFAM" id="SSF47384">
    <property type="entry name" value="Homodimeric domain of signal transducing histidine kinase"/>
    <property type="match status" value="1"/>
</dbReference>
<feature type="transmembrane region" description="Helical" evidence="17">
    <location>
        <begin position="448"/>
        <end position="470"/>
    </location>
</feature>
<evidence type="ECO:0000256" key="9">
    <source>
        <dbReference type="ARBA" id="ARBA00022692"/>
    </source>
</evidence>
<evidence type="ECO:0000256" key="14">
    <source>
        <dbReference type="ARBA" id="ARBA00023012"/>
    </source>
</evidence>
<gene>
    <name evidence="19" type="ORF">DCC35_14385</name>
</gene>
<feature type="transmembrane region" description="Helical" evidence="17">
    <location>
        <begin position="281"/>
        <end position="305"/>
    </location>
</feature>
<dbReference type="PROSITE" id="PS50283">
    <property type="entry name" value="NA_SOLUT_SYMP_3"/>
    <property type="match status" value="1"/>
</dbReference>
<keyword evidence="9 17" id="KW-0812">Transmembrane</keyword>
<evidence type="ECO:0000256" key="13">
    <source>
        <dbReference type="ARBA" id="ARBA00022989"/>
    </source>
</evidence>
<evidence type="ECO:0000256" key="8">
    <source>
        <dbReference type="ARBA" id="ARBA00022679"/>
    </source>
</evidence>
<feature type="coiled-coil region" evidence="16">
    <location>
        <begin position="642"/>
        <end position="676"/>
    </location>
</feature>
<feature type="transmembrane region" description="Helical" evidence="17">
    <location>
        <begin position="36"/>
        <end position="55"/>
    </location>
</feature>
<dbReference type="InterPro" id="IPR036097">
    <property type="entry name" value="HisK_dim/P_sf"/>
</dbReference>
<sequence>MKYWVIIVSFIYIGLLFIIAFYAEKKARKGKSLLRNPYIYALSLAVYCTAWTFYGSIGRAAENGPDFMTTYLGPTLLAPLLWILLRKVIRICKVQRITSIADLVSSRYDMDAGLGKLVTVMCVLGIIPYMSIQIKAISDSINIISGTGIINKIPFYSDTAFYVAIAVGIFSILFSTAKLDTTVNQEGLITAVAFESLIKLVAFIAGGIFVCYFVFDGMGDIFIQARESETLRNLMTLDTSQSGYFNWTIMNILAMFAFMLLPRQFHVAVKENTDEKHVLKAMWLFPLYLLIINIFVLPVALGGNIIFENTTVKADTYLLNFPLIYGNEILALFIYLGGFSAATGMIIVSTSALSIMISNHLIMPLLIKNSEEKTIRKTSIAPLVVFGRRITIFLVIIIAYGYNSIVGERFSLVSIGLISFVAVAQFAPGIIGGILWKSANRKGVKYGMWAGFIIWSYTLVLPTIIEAGILPYSIMTEGPFGIKILRPFNLFGIEDLSYINHGFLWSISFNSIIFFAYSIYSPQSGKERNKAEIFVDIFKYSTIIESSIVWKGRAMIKDLEEVLALFLGKQEANKSLAQFATDNNIIYDKNSSVDFRLVNHAEKILTGAVGSSSARTLISSVVKEDDIILEDVLLILKESQDLIKLNNKLKIKSLELEEATQRLKEANKKLKVSDKLKNEFISTVTHEMRTPLTSIRAFSEIIQDHEDLSKEEIDQFLKTITQESIRMERLISQVLDLEKFKSGKRKLNKESTNVNTIIRSALKSTSSIIRDKKINMEMDLTEELPEVFVDRDMILQVIINLISNASKFQQGKMRVSSSLKAGNIIIEVYDNGEGIDEKYHKLIFRSFFQASDQNIKKPEGSGLGLTISKRIIEAHKGSIMVESRPGKGANFVISLPANIKKHKIKESI</sequence>
<evidence type="ECO:0000313" key="20">
    <source>
        <dbReference type="Proteomes" id="UP000298616"/>
    </source>
</evidence>
<dbReference type="Proteomes" id="UP000298616">
    <property type="component" value="Chromosome"/>
</dbReference>
<dbReference type="PRINTS" id="PR00344">
    <property type="entry name" value="BCTRLSENSOR"/>
</dbReference>
<dbReference type="GO" id="GO:0005524">
    <property type="term" value="F:ATP binding"/>
    <property type="evidence" value="ECO:0007669"/>
    <property type="project" value="UniProtKB-KW"/>
</dbReference>
<comment type="catalytic activity">
    <reaction evidence="1">
        <text>ATP + protein L-histidine = ADP + protein N-phospho-L-histidine.</text>
        <dbReference type="EC" id="2.7.13.3"/>
    </reaction>
</comment>
<evidence type="ECO:0000313" key="19">
    <source>
        <dbReference type="EMBL" id="QCK15847.1"/>
    </source>
</evidence>
<protein>
    <recommendedName>
        <fullName evidence="5">histidine kinase</fullName>
        <ecNumber evidence="5">2.7.13.3</ecNumber>
    </recommendedName>
</protein>
<feature type="transmembrane region" description="Helical" evidence="17">
    <location>
        <begin position="67"/>
        <end position="85"/>
    </location>
</feature>
<dbReference type="EMBL" id="CP028923">
    <property type="protein sequence ID" value="QCK15847.1"/>
    <property type="molecule type" value="Genomic_DNA"/>
</dbReference>
<dbReference type="InterPro" id="IPR038377">
    <property type="entry name" value="Na/Glc_symporter_sf"/>
</dbReference>
<feature type="transmembrane region" description="Helical" evidence="17">
    <location>
        <begin position="159"/>
        <end position="177"/>
    </location>
</feature>
<keyword evidence="7" id="KW-0597">Phosphoprotein</keyword>
<dbReference type="FunFam" id="1.10.287.130:FF:000001">
    <property type="entry name" value="Two-component sensor histidine kinase"/>
    <property type="match status" value="1"/>
</dbReference>
<dbReference type="GO" id="GO:0045121">
    <property type="term" value="C:membrane raft"/>
    <property type="evidence" value="ECO:0007669"/>
    <property type="project" value="UniProtKB-SubCell"/>
</dbReference>
<dbReference type="SMART" id="SM00388">
    <property type="entry name" value="HisKA"/>
    <property type="match status" value="1"/>
</dbReference>
<dbReference type="InterPro" id="IPR005467">
    <property type="entry name" value="His_kinase_dom"/>
</dbReference>
<dbReference type="InterPro" id="IPR003594">
    <property type="entry name" value="HATPase_dom"/>
</dbReference>
<feature type="transmembrane region" description="Helical" evidence="17">
    <location>
        <begin position="197"/>
        <end position="223"/>
    </location>
</feature>
<dbReference type="SUPFAM" id="SSF55874">
    <property type="entry name" value="ATPase domain of HSP90 chaperone/DNA topoisomerase II/histidine kinase"/>
    <property type="match status" value="1"/>
</dbReference>
<dbReference type="PROSITE" id="PS50109">
    <property type="entry name" value="HIS_KIN"/>
    <property type="match status" value="1"/>
</dbReference>
<evidence type="ECO:0000256" key="12">
    <source>
        <dbReference type="ARBA" id="ARBA00022840"/>
    </source>
</evidence>
<dbReference type="SMART" id="SM00387">
    <property type="entry name" value="HATPase_c"/>
    <property type="match status" value="1"/>
</dbReference>
<evidence type="ECO:0000256" key="11">
    <source>
        <dbReference type="ARBA" id="ARBA00022777"/>
    </source>
</evidence>
<evidence type="ECO:0000256" key="4">
    <source>
        <dbReference type="ARBA" id="ARBA00006434"/>
    </source>
</evidence>
<feature type="transmembrane region" description="Helical" evidence="17">
    <location>
        <begin position="244"/>
        <end position="261"/>
    </location>
</feature>
<evidence type="ECO:0000256" key="16">
    <source>
        <dbReference type="SAM" id="Coils"/>
    </source>
</evidence>
<dbReference type="Pfam" id="PF00512">
    <property type="entry name" value="HisKA"/>
    <property type="match status" value="1"/>
</dbReference>